<evidence type="ECO:0000313" key="1">
    <source>
        <dbReference type="EMBL" id="GGD18647.1"/>
    </source>
</evidence>
<dbReference type="EMBL" id="BMJJ01000004">
    <property type="protein sequence ID" value="GGD18647.1"/>
    <property type="molecule type" value="Genomic_DNA"/>
</dbReference>
<keyword evidence="2" id="KW-1185">Reference proteome</keyword>
<protein>
    <submittedName>
        <fullName evidence="1">Uncharacterized protein</fullName>
    </submittedName>
</protein>
<dbReference type="AlphaFoldDB" id="A0A917DA45"/>
<dbReference type="RefSeq" id="WP_188850631.1">
    <property type="nucleotide sequence ID" value="NZ_BMJJ01000004.1"/>
</dbReference>
<reference evidence="1" key="1">
    <citation type="journal article" date="2014" name="Int. J. Syst. Evol. Microbiol.">
        <title>Complete genome sequence of Corynebacterium casei LMG S-19264T (=DSM 44701T), isolated from a smear-ripened cheese.</title>
        <authorList>
            <consortium name="US DOE Joint Genome Institute (JGI-PGF)"/>
            <person name="Walter F."/>
            <person name="Albersmeier A."/>
            <person name="Kalinowski J."/>
            <person name="Ruckert C."/>
        </authorList>
    </citation>
    <scope>NUCLEOTIDE SEQUENCE</scope>
    <source>
        <strain evidence="1">CGMCC 1.15493</strain>
    </source>
</reference>
<organism evidence="1 2">
    <name type="scientific">Aureimonas glaciei</name>
    <dbReference type="NCBI Taxonomy" id="1776957"/>
    <lineage>
        <taxon>Bacteria</taxon>
        <taxon>Pseudomonadati</taxon>
        <taxon>Pseudomonadota</taxon>
        <taxon>Alphaproteobacteria</taxon>
        <taxon>Hyphomicrobiales</taxon>
        <taxon>Aurantimonadaceae</taxon>
        <taxon>Aureimonas</taxon>
    </lineage>
</organism>
<reference evidence="1" key="2">
    <citation type="submission" date="2020-09" db="EMBL/GenBank/DDBJ databases">
        <authorList>
            <person name="Sun Q."/>
            <person name="Zhou Y."/>
        </authorList>
    </citation>
    <scope>NUCLEOTIDE SEQUENCE</scope>
    <source>
        <strain evidence="1">CGMCC 1.15493</strain>
    </source>
</reference>
<comment type="caution">
    <text evidence="1">The sequence shown here is derived from an EMBL/GenBank/DDBJ whole genome shotgun (WGS) entry which is preliminary data.</text>
</comment>
<proteinExistence type="predicted"/>
<gene>
    <name evidence="1" type="ORF">GCM10011335_21930</name>
</gene>
<sequence length="87" mass="9550">MGRVEKVDEELRALIQDVIDAGLLAEESRGLAVARQVAARGFGSLDADGRRVWEQAVLPVLSKPLHEQIAIASILRRGGYVPRKITF</sequence>
<evidence type="ECO:0000313" key="2">
    <source>
        <dbReference type="Proteomes" id="UP000613160"/>
    </source>
</evidence>
<name>A0A917DA45_9HYPH</name>
<accession>A0A917DA45</accession>
<dbReference type="Proteomes" id="UP000613160">
    <property type="component" value="Unassembled WGS sequence"/>
</dbReference>